<sequence length="82" mass="9448">MKQECKLYVCNFQEFQAYGNANHSPIKELQSIVSPWPFSIWGMNFVALFPMAKGQVKYRLPYSVVTDNERQFTSSSLCSMKA</sequence>
<gene>
    <name evidence="1" type="ORF">CR513_13646</name>
</gene>
<dbReference type="AlphaFoldDB" id="A0A371HJ61"/>
<reference evidence="1" key="1">
    <citation type="submission" date="2018-05" db="EMBL/GenBank/DDBJ databases">
        <title>Draft genome of Mucuna pruriens seed.</title>
        <authorList>
            <person name="Nnadi N.E."/>
            <person name="Vos R."/>
            <person name="Hasami M.H."/>
            <person name="Devisetty U.K."/>
            <person name="Aguiy J.C."/>
        </authorList>
    </citation>
    <scope>NUCLEOTIDE SEQUENCE [LARGE SCALE GENOMIC DNA]</scope>
    <source>
        <strain evidence="1">JCA_2017</strain>
    </source>
</reference>
<dbReference type="Proteomes" id="UP000257109">
    <property type="component" value="Unassembled WGS sequence"/>
</dbReference>
<proteinExistence type="predicted"/>
<organism evidence="1 2">
    <name type="scientific">Mucuna pruriens</name>
    <name type="common">Velvet bean</name>
    <name type="synonym">Dolichos pruriens</name>
    <dbReference type="NCBI Taxonomy" id="157652"/>
    <lineage>
        <taxon>Eukaryota</taxon>
        <taxon>Viridiplantae</taxon>
        <taxon>Streptophyta</taxon>
        <taxon>Embryophyta</taxon>
        <taxon>Tracheophyta</taxon>
        <taxon>Spermatophyta</taxon>
        <taxon>Magnoliopsida</taxon>
        <taxon>eudicotyledons</taxon>
        <taxon>Gunneridae</taxon>
        <taxon>Pentapetalae</taxon>
        <taxon>rosids</taxon>
        <taxon>fabids</taxon>
        <taxon>Fabales</taxon>
        <taxon>Fabaceae</taxon>
        <taxon>Papilionoideae</taxon>
        <taxon>50 kb inversion clade</taxon>
        <taxon>NPAAA clade</taxon>
        <taxon>indigoferoid/millettioid clade</taxon>
        <taxon>Phaseoleae</taxon>
        <taxon>Mucuna</taxon>
    </lineage>
</organism>
<keyword evidence="2" id="KW-1185">Reference proteome</keyword>
<name>A0A371HJ61_MUCPR</name>
<feature type="non-terminal residue" evidence="1">
    <location>
        <position position="1"/>
    </location>
</feature>
<protein>
    <recommendedName>
        <fullName evidence="3">Integrase catalytic domain-containing protein</fullName>
    </recommendedName>
</protein>
<accession>A0A371HJ61</accession>
<evidence type="ECO:0000313" key="1">
    <source>
        <dbReference type="EMBL" id="RDY02846.1"/>
    </source>
</evidence>
<evidence type="ECO:0000313" key="2">
    <source>
        <dbReference type="Proteomes" id="UP000257109"/>
    </source>
</evidence>
<dbReference type="EMBL" id="QJKJ01002449">
    <property type="protein sequence ID" value="RDY02846.1"/>
    <property type="molecule type" value="Genomic_DNA"/>
</dbReference>
<comment type="caution">
    <text evidence="1">The sequence shown here is derived from an EMBL/GenBank/DDBJ whole genome shotgun (WGS) entry which is preliminary data.</text>
</comment>
<evidence type="ECO:0008006" key="3">
    <source>
        <dbReference type="Google" id="ProtNLM"/>
    </source>
</evidence>